<dbReference type="EMBL" id="HBGV01014877">
    <property type="protein sequence ID" value="CAD9507077.1"/>
    <property type="molecule type" value="Transcribed_RNA"/>
</dbReference>
<accession>A0A7S2MWY0</accession>
<feature type="compositionally biased region" description="Low complexity" evidence="1">
    <location>
        <begin position="212"/>
        <end position="229"/>
    </location>
</feature>
<sequence length="229" mass="25043">MQTTSPSLFVTNTIHYHSFASTSKLRTIAVLSGFKKCVICKLGLFSGNNEKTSSSWLSGARKKSNQGKNGNGRRRGDTSGGIVKCVACGAYAHRTCCFYEQQEMKKETGSHIEICPVNSLRLPSDWIQIMKQQQLTLTNNDDQMEKIDEHCTSSKSHDDDDDSVVVATPISSPSNSPQHWAMMCDDDCNTPKKNDVSTSPSFCLIPRKHCFSGSSSSSSSSSSSTSFES</sequence>
<proteinExistence type="predicted"/>
<feature type="region of interest" description="Disordered" evidence="1">
    <location>
        <begin position="210"/>
        <end position="229"/>
    </location>
</feature>
<reference evidence="2" key="1">
    <citation type="submission" date="2021-01" db="EMBL/GenBank/DDBJ databases">
        <authorList>
            <person name="Corre E."/>
            <person name="Pelletier E."/>
            <person name="Niang G."/>
            <person name="Scheremetjew M."/>
            <person name="Finn R."/>
            <person name="Kale V."/>
            <person name="Holt S."/>
            <person name="Cochrane G."/>
            <person name="Meng A."/>
            <person name="Brown T."/>
            <person name="Cohen L."/>
        </authorList>
    </citation>
    <scope>NUCLEOTIDE SEQUENCE</scope>
    <source>
        <strain evidence="2">CCMP826</strain>
    </source>
</reference>
<organism evidence="2">
    <name type="scientific">Helicotheca tamesis</name>
    <dbReference type="NCBI Taxonomy" id="374047"/>
    <lineage>
        <taxon>Eukaryota</taxon>
        <taxon>Sar</taxon>
        <taxon>Stramenopiles</taxon>
        <taxon>Ochrophyta</taxon>
        <taxon>Bacillariophyta</taxon>
        <taxon>Mediophyceae</taxon>
        <taxon>Lithodesmiophycidae</taxon>
        <taxon>Lithodesmiales</taxon>
        <taxon>Lithodesmiaceae</taxon>
        <taxon>Helicotheca</taxon>
    </lineage>
</organism>
<evidence type="ECO:0000313" key="2">
    <source>
        <dbReference type="EMBL" id="CAD9507077.1"/>
    </source>
</evidence>
<gene>
    <name evidence="2" type="ORF">HTAM1171_LOCUS9171</name>
</gene>
<protein>
    <submittedName>
        <fullName evidence="2">Uncharacterized protein</fullName>
    </submittedName>
</protein>
<dbReference type="AlphaFoldDB" id="A0A7S2MWY0"/>
<evidence type="ECO:0000256" key="1">
    <source>
        <dbReference type="SAM" id="MobiDB-lite"/>
    </source>
</evidence>
<name>A0A7S2MWY0_9STRA</name>
<feature type="region of interest" description="Disordered" evidence="1">
    <location>
        <begin position="51"/>
        <end position="77"/>
    </location>
</feature>